<dbReference type="RefSeq" id="WP_028530330.1">
    <property type="nucleotide sequence ID" value="NZ_CABLBR010000068.1"/>
</dbReference>
<dbReference type="InterPro" id="IPR013762">
    <property type="entry name" value="Integrase-like_cat_sf"/>
</dbReference>
<evidence type="ECO:0000313" key="9">
    <source>
        <dbReference type="EMBL" id="UWP60777.1"/>
    </source>
</evidence>
<evidence type="ECO:0000259" key="7">
    <source>
        <dbReference type="PROSITE" id="PS51898"/>
    </source>
</evidence>
<feature type="domain" description="Core-binding (CB)" evidence="8">
    <location>
        <begin position="67"/>
        <end position="149"/>
    </location>
</feature>
<dbReference type="InterPro" id="IPR002104">
    <property type="entry name" value="Integrase_catalytic"/>
</dbReference>
<keyword evidence="10" id="KW-1185">Reference proteome</keyword>
<evidence type="ECO:0000256" key="3">
    <source>
        <dbReference type="ARBA" id="ARBA00022908"/>
    </source>
</evidence>
<evidence type="ECO:0000256" key="1">
    <source>
        <dbReference type="ARBA" id="ARBA00003283"/>
    </source>
</evidence>
<name>A0ABY5VKB4_9FIRM</name>
<dbReference type="PANTHER" id="PTHR30629">
    <property type="entry name" value="PROPHAGE INTEGRASE"/>
    <property type="match status" value="1"/>
</dbReference>
<comment type="similarity">
    <text evidence="2">Belongs to the 'phage' integrase family.</text>
</comment>
<evidence type="ECO:0000256" key="2">
    <source>
        <dbReference type="ARBA" id="ARBA00008857"/>
    </source>
</evidence>
<comment type="function">
    <text evidence="1">Site-specific tyrosine recombinase, which acts by catalyzing the cutting and rejoining of the recombining DNA molecules.</text>
</comment>
<dbReference type="Pfam" id="PF14659">
    <property type="entry name" value="Phage_int_SAM_3"/>
    <property type="match status" value="1"/>
</dbReference>
<feature type="domain" description="Tyr recombinase" evidence="7">
    <location>
        <begin position="170"/>
        <end position="364"/>
    </location>
</feature>
<sequence>MPRKGENIYLRKDGRWEGRYIKGRRPDGKPVFGSIYGKQYGQVKKRLVLIKSEIYQDHSSLSVYGNGSFSDWAEFWLEVYVRPHIKPGTYAGYRRSLDNHINPAIGKLKISGITPEQIQDAVLRLKEQLAPSTLHGVCRLMKAVLAAACQKGLISGSPYQNIKIPKTGIRSPRVLNRKEQKRLEKKLLETGELEYLLGLYTGLRVGEICALRWEDIDLENGCLCVKHSIQRIPTEYGRRRTRLVLGSPKSEHSVREIPLPRFLIAILGERRQEEDAKACDFLFTGLHGSYRDTRTMQLRLARICEELKIRGVHMHTLRHTFATRCLENNIGHEVLCEVLGHSSPQITLRHYSHCTPERIRQSMERMEPAL</sequence>
<evidence type="ECO:0000259" key="8">
    <source>
        <dbReference type="PROSITE" id="PS51900"/>
    </source>
</evidence>
<dbReference type="PANTHER" id="PTHR30629:SF2">
    <property type="entry name" value="PROPHAGE INTEGRASE INTS-RELATED"/>
    <property type="match status" value="1"/>
</dbReference>
<evidence type="ECO:0000256" key="6">
    <source>
        <dbReference type="PROSITE-ProRule" id="PRU01248"/>
    </source>
</evidence>
<dbReference type="Gene3D" id="1.10.443.10">
    <property type="entry name" value="Intergrase catalytic core"/>
    <property type="match status" value="1"/>
</dbReference>
<evidence type="ECO:0000256" key="4">
    <source>
        <dbReference type="ARBA" id="ARBA00023125"/>
    </source>
</evidence>
<dbReference type="Pfam" id="PF00589">
    <property type="entry name" value="Phage_integrase"/>
    <property type="match status" value="1"/>
</dbReference>
<accession>A0ABY5VKB4</accession>
<keyword evidence="3" id="KW-0229">DNA integration</keyword>
<evidence type="ECO:0000256" key="5">
    <source>
        <dbReference type="ARBA" id="ARBA00023172"/>
    </source>
</evidence>
<reference evidence="9" key="1">
    <citation type="journal article" date="2022" name="Cell">
        <title>Design, construction, and in vivo augmentation of a complex gut microbiome.</title>
        <authorList>
            <person name="Cheng A.G."/>
            <person name="Ho P.Y."/>
            <person name="Aranda-Diaz A."/>
            <person name="Jain S."/>
            <person name="Yu F.B."/>
            <person name="Meng X."/>
            <person name="Wang M."/>
            <person name="Iakiviak M."/>
            <person name="Nagashima K."/>
            <person name="Zhao A."/>
            <person name="Murugkar P."/>
            <person name="Patil A."/>
            <person name="Atabakhsh K."/>
            <person name="Weakley A."/>
            <person name="Yan J."/>
            <person name="Brumbaugh A.R."/>
            <person name="Higginbottom S."/>
            <person name="Dimas A."/>
            <person name="Shiver A.L."/>
            <person name="Deutschbauer A."/>
            <person name="Neff N."/>
            <person name="Sonnenburg J.L."/>
            <person name="Huang K.C."/>
            <person name="Fischbach M.A."/>
        </authorList>
    </citation>
    <scope>NUCLEOTIDE SEQUENCE</scope>
    <source>
        <strain evidence="9">DSM 19829</strain>
    </source>
</reference>
<dbReference type="InterPro" id="IPR011010">
    <property type="entry name" value="DNA_brk_join_enz"/>
</dbReference>
<proteinExistence type="inferred from homology"/>
<keyword evidence="5" id="KW-0233">DNA recombination</keyword>
<protein>
    <submittedName>
        <fullName evidence="9">Tyrosine-type recombinase/integrase</fullName>
    </submittedName>
</protein>
<dbReference type="SUPFAM" id="SSF56349">
    <property type="entry name" value="DNA breaking-rejoining enzymes"/>
    <property type="match status" value="1"/>
</dbReference>
<dbReference type="InterPro" id="IPR044068">
    <property type="entry name" value="CB"/>
</dbReference>
<evidence type="ECO:0000313" key="10">
    <source>
        <dbReference type="Proteomes" id="UP001060164"/>
    </source>
</evidence>
<dbReference type="InterPro" id="IPR050808">
    <property type="entry name" value="Phage_Integrase"/>
</dbReference>
<dbReference type="InterPro" id="IPR004107">
    <property type="entry name" value="Integrase_SAM-like_N"/>
</dbReference>
<keyword evidence="4 6" id="KW-0238">DNA-binding</keyword>
<dbReference type="InterPro" id="IPR010998">
    <property type="entry name" value="Integrase_recombinase_N"/>
</dbReference>
<dbReference type="Proteomes" id="UP001060164">
    <property type="component" value="Chromosome"/>
</dbReference>
<gene>
    <name evidence="9" type="ORF">NQ502_07000</name>
</gene>
<dbReference type="CDD" id="cd01189">
    <property type="entry name" value="INT_ICEBs1_C_like"/>
    <property type="match status" value="1"/>
</dbReference>
<dbReference type="PROSITE" id="PS51900">
    <property type="entry name" value="CB"/>
    <property type="match status" value="1"/>
</dbReference>
<organism evidence="9 10">
    <name type="scientific">Ruminococcus gauvreauii</name>
    <dbReference type="NCBI Taxonomy" id="438033"/>
    <lineage>
        <taxon>Bacteria</taxon>
        <taxon>Bacillati</taxon>
        <taxon>Bacillota</taxon>
        <taxon>Clostridia</taxon>
        <taxon>Eubacteriales</taxon>
        <taxon>Oscillospiraceae</taxon>
        <taxon>Ruminococcus</taxon>
    </lineage>
</organism>
<dbReference type="Gene3D" id="1.10.150.130">
    <property type="match status" value="1"/>
</dbReference>
<dbReference type="PROSITE" id="PS51898">
    <property type="entry name" value="TYR_RECOMBINASE"/>
    <property type="match status" value="1"/>
</dbReference>
<dbReference type="EMBL" id="CP102290">
    <property type="protein sequence ID" value="UWP60777.1"/>
    <property type="molecule type" value="Genomic_DNA"/>
</dbReference>